<feature type="compositionally biased region" description="Basic and acidic residues" evidence="1">
    <location>
        <begin position="171"/>
        <end position="180"/>
    </location>
</feature>
<comment type="caution">
    <text evidence="2">The sequence shown here is derived from an EMBL/GenBank/DDBJ whole genome shotgun (WGS) entry which is preliminary data.</text>
</comment>
<feature type="compositionally biased region" description="Basic and acidic residues" evidence="1">
    <location>
        <begin position="22"/>
        <end position="36"/>
    </location>
</feature>
<gene>
    <name evidence="2" type="ORF">HID58_093885</name>
</gene>
<evidence type="ECO:0000313" key="2">
    <source>
        <dbReference type="EMBL" id="KAH0852586.1"/>
    </source>
</evidence>
<organism evidence="2 3">
    <name type="scientific">Brassica napus</name>
    <name type="common">Rape</name>
    <dbReference type="NCBI Taxonomy" id="3708"/>
    <lineage>
        <taxon>Eukaryota</taxon>
        <taxon>Viridiplantae</taxon>
        <taxon>Streptophyta</taxon>
        <taxon>Embryophyta</taxon>
        <taxon>Tracheophyta</taxon>
        <taxon>Spermatophyta</taxon>
        <taxon>Magnoliopsida</taxon>
        <taxon>eudicotyledons</taxon>
        <taxon>Gunneridae</taxon>
        <taxon>Pentapetalae</taxon>
        <taxon>rosids</taxon>
        <taxon>malvids</taxon>
        <taxon>Brassicales</taxon>
        <taxon>Brassicaceae</taxon>
        <taxon>Brassiceae</taxon>
        <taxon>Brassica</taxon>
    </lineage>
</organism>
<sequence length="180" mass="21356">MSRCFRSRTWLCTERKRALIESIKRAEEKAKKELTKKERKREKKDKKRKERESEKHSHKRRRKEEVVAKDGKNNQKVPKLKASENGCLEKSSLTVERDLVQSTSQNSCDSTLNSNELPKQHKEKLPHNNNNNDSESIFRIRLPIRRQNDDPEVMVTTTNKDQERPCPSPENKVRYREECN</sequence>
<dbReference type="EMBL" id="JAGKQM010001039">
    <property type="protein sequence ID" value="KAH0852586.1"/>
    <property type="molecule type" value="Genomic_DNA"/>
</dbReference>
<dbReference type="Proteomes" id="UP000824890">
    <property type="component" value="Unassembled WGS sequence"/>
</dbReference>
<proteinExistence type="predicted"/>
<feature type="compositionally biased region" description="Basic and acidic residues" evidence="1">
    <location>
        <begin position="63"/>
        <end position="73"/>
    </location>
</feature>
<evidence type="ECO:0000256" key="1">
    <source>
        <dbReference type="SAM" id="MobiDB-lite"/>
    </source>
</evidence>
<feature type="compositionally biased region" description="Basic residues" evidence="1">
    <location>
        <begin position="37"/>
        <end position="49"/>
    </location>
</feature>
<reference evidence="2 3" key="1">
    <citation type="submission" date="2021-05" db="EMBL/GenBank/DDBJ databases">
        <title>Genome Assembly of Synthetic Allotetraploid Brassica napus Reveals Homoeologous Exchanges between Subgenomes.</title>
        <authorList>
            <person name="Davis J.T."/>
        </authorList>
    </citation>
    <scope>NUCLEOTIDE SEQUENCE [LARGE SCALE GENOMIC DNA]</scope>
    <source>
        <strain evidence="3">cv. Da-Ae</strain>
        <tissue evidence="2">Seedling</tissue>
    </source>
</reference>
<accession>A0ABQ7X9P0</accession>
<protein>
    <submittedName>
        <fullName evidence="2">Uncharacterized protein</fullName>
    </submittedName>
</protein>
<evidence type="ECO:0000313" key="3">
    <source>
        <dbReference type="Proteomes" id="UP000824890"/>
    </source>
</evidence>
<feature type="compositionally biased region" description="Polar residues" evidence="1">
    <location>
        <begin position="100"/>
        <end position="117"/>
    </location>
</feature>
<name>A0ABQ7X9P0_BRANA</name>
<keyword evidence="3" id="KW-1185">Reference proteome</keyword>
<feature type="region of interest" description="Disordered" evidence="1">
    <location>
        <begin position="22"/>
        <end position="180"/>
    </location>
</feature>